<proteinExistence type="predicted"/>
<evidence type="ECO:0000313" key="2">
    <source>
        <dbReference type="Proteomes" id="UP001190926"/>
    </source>
</evidence>
<dbReference type="AlphaFoldDB" id="A0AAD4JC38"/>
<protein>
    <submittedName>
        <fullName evidence="1">Uncharacterized protein</fullName>
    </submittedName>
</protein>
<organism evidence="1 2">
    <name type="scientific">Perilla frutescens var. hirtella</name>
    <name type="common">Perilla citriodora</name>
    <name type="synonym">Perilla setoyensis</name>
    <dbReference type="NCBI Taxonomy" id="608512"/>
    <lineage>
        <taxon>Eukaryota</taxon>
        <taxon>Viridiplantae</taxon>
        <taxon>Streptophyta</taxon>
        <taxon>Embryophyta</taxon>
        <taxon>Tracheophyta</taxon>
        <taxon>Spermatophyta</taxon>
        <taxon>Magnoliopsida</taxon>
        <taxon>eudicotyledons</taxon>
        <taxon>Gunneridae</taxon>
        <taxon>Pentapetalae</taxon>
        <taxon>asterids</taxon>
        <taxon>lamiids</taxon>
        <taxon>Lamiales</taxon>
        <taxon>Lamiaceae</taxon>
        <taxon>Nepetoideae</taxon>
        <taxon>Elsholtzieae</taxon>
        <taxon>Perilla</taxon>
    </lineage>
</organism>
<dbReference type="Proteomes" id="UP001190926">
    <property type="component" value="Unassembled WGS sequence"/>
</dbReference>
<accession>A0AAD4JC38</accession>
<dbReference type="EMBL" id="SDAM02000099">
    <property type="protein sequence ID" value="KAH6830448.1"/>
    <property type="molecule type" value="Genomic_DNA"/>
</dbReference>
<feature type="non-terminal residue" evidence="1">
    <location>
        <position position="52"/>
    </location>
</feature>
<sequence>MVYLIAILFLSLVWWLLLFSDLLPLKQSLCCSHVNNSGIQKLQLSSSAFGDE</sequence>
<gene>
    <name evidence="1" type="ORF">C2S53_008919</name>
</gene>
<keyword evidence="2" id="KW-1185">Reference proteome</keyword>
<evidence type="ECO:0000313" key="1">
    <source>
        <dbReference type="EMBL" id="KAH6830448.1"/>
    </source>
</evidence>
<name>A0AAD4JC38_PERFH</name>
<comment type="caution">
    <text evidence="1">The sequence shown here is derived from an EMBL/GenBank/DDBJ whole genome shotgun (WGS) entry which is preliminary data.</text>
</comment>
<reference evidence="1 2" key="1">
    <citation type="journal article" date="2021" name="Nat. Commun.">
        <title>Incipient diploidization of the medicinal plant Perilla within 10,000 years.</title>
        <authorList>
            <person name="Zhang Y."/>
            <person name="Shen Q."/>
            <person name="Leng L."/>
            <person name="Zhang D."/>
            <person name="Chen S."/>
            <person name="Shi Y."/>
            <person name="Ning Z."/>
            <person name="Chen S."/>
        </authorList>
    </citation>
    <scope>NUCLEOTIDE SEQUENCE [LARGE SCALE GENOMIC DNA]</scope>
    <source>
        <strain evidence="2">cv. PC099</strain>
    </source>
</reference>